<dbReference type="Pfam" id="PF00535">
    <property type="entry name" value="Glycos_transf_2"/>
    <property type="match status" value="1"/>
</dbReference>
<name>A0A8J6P9T5_9FLAO</name>
<dbReference type="PANTHER" id="PTHR43630:SF2">
    <property type="entry name" value="GLYCOSYLTRANSFERASE"/>
    <property type="match status" value="1"/>
</dbReference>
<protein>
    <submittedName>
        <fullName evidence="3">Glycosyltransferase family 2 protein</fullName>
    </submittedName>
</protein>
<comment type="similarity">
    <text evidence="1">Belongs to the glycosyltransferase 2 family. WaaE/KdtX subfamily.</text>
</comment>
<dbReference type="SUPFAM" id="SSF53448">
    <property type="entry name" value="Nucleotide-diphospho-sugar transferases"/>
    <property type="match status" value="1"/>
</dbReference>
<evidence type="ECO:0000259" key="2">
    <source>
        <dbReference type="Pfam" id="PF00535"/>
    </source>
</evidence>
<organism evidence="3 4">
    <name type="scientific">Taishania pollutisoli</name>
    <dbReference type="NCBI Taxonomy" id="2766479"/>
    <lineage>
        <taxon>Bacteria</taxon>
        <taxon>Pseudomonadati</taxon>
        <taxon>Bacteroidota</taxon>
        <taxon>Flavobacteriia</taxon>
        <taxon>Flavobacteriales</taxon>
        <taxon>Crocinitomicaceae</taxon>
        <taxon>Taishania</taxon>
    </lineage>
</organism>
<proteinExistence type="inferred from homology"/>
<keyword evidence="4" id="KW-1185">Reference proteome</keyword>
<gene>
    <name evidence="3" type="ORF">H9Y05_02205</name>
</gene>
<accession>A0A8J6P9T5</accession>
<evidence type="ECO:0000313" key="3">
    <source>
        <dbReference type="EMBL" id="MBC9811278.1"/>
    </source>
</evidence>
<dbReference type="Proteomes" id="UP000652681">
    <property type="component" value="Unassembled WGS sequence"/>
</dbReference>
<dbReference type="CDD" id="cd02511">
    <property type="entry name" value="Beta4Glucosyltransferase"/>
    <property type="match status" value="1"/>
</dbReference>
<dbReference type="EMBL" id="JACVEL010000001">
    <property type="protein sequence ID" value="MBC9811278.1"/>
    <property type="molecule type" value="Genomic_DNA"/>
</dbReference>
<dbReference type="InterPro" id="IPR001173">
    <property type="entry name" value="Glyco_trans_2-like"/>
</dbReference>
<evidence type="ECO:0000313" key="4">
    <source>
        <dbReference type="Proteomes" id="UP000652681"/>
    </source>
</evidence>
<evidence type="ECO:0000256" key="1">
    <source>
        <dbReference type="ARBA" id="ARBA00038494"/>
    </source>
</evidence>
<comment type="caution">
    <text evidence="3">The sequence shown here is derived from an EMBL/GenBank/DDBJ whole genome shotgun (WGS) entry which is preliminary data.</text>
</comment>
<dbReference type="RefSeq" id="WP_216713375.1">
    <property type="nucleotide sequence ID" value="NZ_JACVEL010000001.1"/>
</dbReference>
<feature type="domain" description="Glycosyltransferase 2-like" evidence="2">
    <location>
        <begin position="6"/>
        <end position="99"/>
    </location>
</feature>
<dbReference type="InterPro" id="IPR029044">
    <property type="entry name" value="Nucleotide-diphossugar_trans"/>
</dbReference>
<sequence length="250" mass="29116">MKLTAAIITYNEEGNIERCIRSLLPVADEVFVVDSFSTDRTKEICLELGARFIEHPFQGHIQQKNYALENAAFDWVLSLDADEALTEELQQSILKIKSNPQYNGYRFNRLTNYCGHWVKYCGWYPDTKVRLVRKIKARWMGTNPHDRLDMISGEATGFLEGDLLHYSYNSRDEHYKQIEYFGDIAAKELFEQGKTTSYFTIITKVTAQFIKSFFIKKGFLDGRTGFTISRLSAYATYRKYMKLLKLQRNA</sequence>
<reference evidence="3" key="1">
    <citation type="submission" date="2020-09" db="EMBL/GenBank/DDBJ databases">
        <title>Taishania pollutisoli gen. nov., sp. nov., Isolated from Tetrabromobisphenol A-Contaminated Soil.</title>
        <authorList>
            <person name="Chen Q."/>
        </authorList>
    </citation>
    <scope>NUCLEOTIDE SEQUENCE</scope>
    <source>
        <strain evidence="3">CZZ-1</strain>
    </source>
</reference>
<dbReference type="AlphaFoldDB" id="A0A8J6P9T5"/>
<dbReference type="Gene3D" id="3.90.550.10">
    <property type="entry name" value="Spore Coat Polysaccharide Biosynthesis Protein SpsA, Chain A"/>
    <property type="match status" value="1"/>
</dbReference>
<dbReference type="PANTHER" id="PTHR43630">
    <property type="entry name" value="POLY-BETA-1,6-N-ACETYL-D-GLUCOSAMINE SYNTHASE"/>
    <property type="match status" value="1"/>
</dbReference>